<proteinExistence type="predicted"/>
<feature type="non-terminal residue" evidence="2">
    <location>
        <position position="261"/>
    </location>
</feature>
<name>A0A5J4RRN1_9EUKA</name>
<sequence length="261" mass="30031">MLGGAIYGFKNMMSNQMALELSGHGHGFDPHLFISERMLEQTTSLSTLLPQPVSPQESVALILSFTTITPPAVIAVREQMQGLLDNNKSNVNKEVENQQIIVQSQNKDLKLEDEKKVQKEQKETKEDKNSKAKNKRKSTQQENNQRDLEKEREKEKEKEIEKEKEKEKEMINQKEKENETDKEKKTAIMSEFFGNYIINTDWPDEDSNQFDDLDSYEEKLVVNENKKLQIMKNIHPLHTTILLPACSGIRIKQPNIGSESG</sequence>
<evidence type="ECO:0000256" key="1">
    <source>
        <dbReference type="SAM" id="MobiDB-lite"/>
    </source>
</evidence>
<evidence type="ECO:0000313" key="2">
    <source>
        <dbReference type="EMBL" id="KAA6336374.1"/>
    </source>
</evidence>
<dbReference type="Proteomes" id="UP000324800">
    <property type="component" value="Unassembled WGS sequence"/>
</dbReference>
<feature type="region of interest" description="Disordered" evidence="1">
    <location>
        <begin position="105"/>
        <end position="183"/>
    </location>
</feature>
<organism evidence="2 3">
    <name type="scientific">Streblomastix strix</name>
    <dbReference type="NCBI Taxonomy" id="222440"/>
    <lineage>
        <taxon>Eukaryota</taxon>
        <taxon>Metamonada</taxon>
        <taxon>Preaxostyla</taxon>
        <taxon>Oxymonadida</taxon>
        <taxon>Streblomastigidae</taxon>
        <taxon>Streblomastix</taxon>
    </lineage>
</organism>
<feature type="compositionally biased region" description="Basic and acidic residues" evidence="1">
    <location>
        <begin position="107"/>
        <end position="130"/>
    </location>
</feature>
<protein>
    <submittedName>
        <fullName evidence="2">Uncharacterized protein</fullName>
    </submittedName>
</protein>
<comment type="caution">
    <text evidence="2">The sequence shown here is derived from an EMBL/GenBank/DDBJ whole genome shotgun (WGS) entry which is preliminary data.</text>
</comment>
<evidence type="ECO:0000313" key="3">
    <source>
        <dbReference type="Proteomes" id="UP000324800"/>
    </source>
</evidence>
<accession>A0A5J4RRN1</accession>
<gene>
    <name evidence="2" type="ORF">EZS28_052883</name>
</gene>
<dbReference type="EMBL" id="SNRW01041615">
    <property type="protein sequence ID" value="KAA6336374.1"/>
    <property type="molecule type" value="Genomic_DNA"/>
</dbReference>
<dbReference type="AlphaFoldDB" id="A0A5J4RRN1"/>
<reference evidence="2 3" key="1">
    <citation type="submission" date="2019-03" db="EMBL/GenBank/DDBJ databases">
        <title>Single cell metagenomics reveals metabolic interactions within the superorganism composed of flagellate Streblomastix strix and complex community of Bacteroidetes bacteria on its surface.</title>
        <authorList>
            <person name="Treitli S.C."/>
            <person name="Kolisko M."/>
            <person name="Husnik F."/>
            <person name="Keeling P."/>
            <person name="Hampl V."/>
        </authorList>
    </citation>
    <scope>NUCLEOTIDE SEQUENCE [LARGE SCALE GENOMIC DNA]</scope>
    <source>
        <strain evidence="2">ST1C</strain>
    </source>
</reference>
<feature type="compositionally biased region" description="Basic and acidic residues" evidence="1">
    <location>
        <begin position="144"/>
        <end position="183"/>
    </location>
</feature>